<proteinExistence type="predicted"/>
<dbReference type="Proteomes" id="UP000078162">
    <property type="component" value="Chromosome"/>
</dbReference>
<dbReference type="RefSeq" id="WP_066482878.1">
    <property type="nucleotide sequence ID" value="NZ_CP014639.1"/>
</dbReference>
<organism evidence="1 2">
    <name type="scientific">Candidatus Chlamydia sanziniae</name>
    <dbReference type="NCBI Taxonomy" id="1806891"/>
    <lineage>
        <taxon>Bacteria</taxon>
        <taxon>Pseudomonadati</taxon>
        <taxon>Chlamydiota</taxon>
        <taxon>Chlamydiia</taxon>
        <taxon>Chlamydiales</taxon>
        <taxon>Chlamydiaceae</taxon>
        <taxon>Chlamydia/Chlamydophila group</taxon>
        <taxon>Chlamydia</taxon>
    </lineage>
</organism>
<dbReference type="KEGG" id="csaz:Cs308_0834"/>
<dbReference type="AlphaFoldDB" id="A0A1A9HY87"/>
<reference evidence="1 2" key="1">
    <citation type="submission" date="2016-03" db="EMBL/GenBank/DDBJ databases">
        <title>Culture-independent genomics supports pathogen discovery for uncultivable bacteria within the genus Chlamydia.</title>
        <authorList>
            <person name="Taylor-Brown A."/>
            <person name="Bachmann N.L."/>
            <person name="Borel N."/>
            <person name="Polkinghorne A."/>
        </authorList>
    </citation>
    <scope>NUCLEOTIDE SEQUENCE [LARGE SCALE GENOMIC DNA]</scope>
    <source>
        <strain evidence="1 2">2742-308</strain>
    </source>
</reference>
<evidence type="ECO:0000313" key="2">
    <source>
        <dbReference type="Proteomes" id="UP000078162"/>
    </source>
</evidence>
<dbReference type="STRING" id="1806891.Cs308_0834"/>
<dbReference type="EMBL" id="CP014639">
    <property type="protein sequence ID" value="ANH79004.1"/>
    <property type="molecule type" value="Genomic_DNA"/>
</dbReference>
<accession>A0A1A9HY87</accession>
<protein>
    <submittedName>
        <fullName evidence="1">Uncharacterized protein</fullName>
    </submittedName>
</protein>
<gene>
    <name evidence="1" type="ORF">Cs308_0834</name>
</gene>
<dbReference type="OrthoDB" id="19103at2"/>
<evidence type="ECO:0000313" key="1">
    <source>
        <dbReference type="EMBL" id="ANH79004.1"/>
    </source>
</evidence>
<keyword evidence="2" id="KW-1185">Reference proteome</keyword>
<dbReference type="PATRIC" id="fig|1806891.3.peg.827"/>
<sequence length="278" mass="30550">MAGPTPKINISLPIFVRFDIQSINLTEVQKNTALTVTESITTENAAISSNLTCTNGGVTCQQNLSVKQNINVTLSESTSIDFHGRLNLANTTVSYKDTSGNNRSDYTNINTQQPQQYVPFGYFKRSQPKTARRSATSGGHSGSGDFGTGTALPWNKFHQEEYTNTAGLTINGGKLQFTASTIEPKVFRISAFMIKDGRWLDNGTGGECVLEAVTNGLDIPLSITTSAGRSNFRTRPMQWFCSTFYTTTPGYFQIRNIGWSTFRVAAFSWNVVQLPYSV</sequence>
<name>A0A1A9HY87_9CHLA</name>